<keyword evidence="3" id="KW-0564">Palmitate</keyword>
<keyword evidence="2" id="KW-0472">Membrane</keyword>
<name>A0A2A2F5Y7_9GAMM</name>
<feature type="domain" description="C-type lysozyme inhibitor" evidence="7">
    <location>
        <begin position="47"/>
        <end position="94"/>
    </location>
</feature>
<dbReference type="OrthoDB" id="5348860at2"/>
<keyword evidence="9" id="KW-1185">Reference proteome</keyword>
<feature type="chain" id="PRO_5012923241" description="Heat shock protein HslJ" evidence="5">
    <location>
        <begin position="25"/>
        <end position="223"/>
    </location>
</feature>
<evidence type="ECO:0000259" key="7">
    <source>
        <dbReference type="Pfam" id="PF09864"/>
    </source>
</evidence>
<dbReference type="InterPro" id="IPR038670">
    <property type="entry name" value="HslJ-like_sf"/>
</dbReference>
<evidence type="ECO:0000256" key="2">
    <source>
        <dbReference type="ARBA" id="ARBA00023136"/>
    </source>
</evidence>
<dbReference type="Gene3D" id="2.40.128.270">
    <property type="match status" value="1"/>
</dbReference>
<dbReference type="Gene3D" id="2.40.128.200">
    <property type="match status" value="1"/>
</dbReference>
<keyword evidence="1 5" id="KW-0732">Signal</keyword>
<sequence>MRIPVAVPALVVLMLVLPACQLMPEGTEPADHQLSCGDRNLGYSVAGDRLQLHLEDGRRELRREESATGALYRSRSGDTEFWSKGERVTVTLAGERLPQCRHTDRASLESPDWRVLAVEDAPVPGQARPVTLNFMPEGRLAGRSGCNHFMAAWERVGDRLIIERAATTRMACPPSVMSFEQRFLGALSRIENARMEADGTLVLVGREDNGLIRASASPEGGSE</sequence>
<proteinExistence type="predicted"/>
<accession>A0A2A2F5Y7</accession>
<evidence type="ECO:0000256" key="3">
    <source>
        <dbReference type="ARBA" id="ARBA00023139"/>
    </source>
</evidence>
<dbReference type="PANTHER" id="PTHR35535">
    <property type="entry name" value="HEAT SHOCK PROTEIN HSLJ"/>
    <property type="match status" value="1"/>
</dbReference>
<dbReference type="InterPro" id="IPR053147">
    <property type="entry name" value="Hsp_HslJ-like"/>
</dbReference>
<dbReference type="EMBL" id="NSKD01000004">
    <property type="protein sequence ID" value="PAU80015.1"/>
    <property type="molecule type" value="Genomic_DNA"/>
</dbReference>
<dbReference type="InterPro" id="IPR005184">
    <property type="entry name" value="DUF306_Meta_HslJ"/>
</dbReference>
<dbReference type="Pfam" id="PF03724">
    <property type="entry name" value="META"/>
    <property type="match status" value="1"/>
</dbReference>
<feature type="signal peptide" evidence="5">
    <location>
        <begin position="1"/>
        <end position="24"/>
    </location>
</feature>
<gene>
    <name evidence="8" type="ORF">CK501_10175</name>
</gene>
<evidence type="ECO:0000313" key="9">
    <source>
        <dbReference type="Proteomes" id="UP000218896"/>
    </source>
</evidence>
<feature type="domain" description="DUF306" evidence="6">
    <location>
        <begin position="107"/>
        <end position="213"/>
    </location>
</feature>
<evidence type="ECO:0000256" key="1">
    <source>
        <dbReference type="ARBA" id="ARBA00022729"/>
    </source>
</evidence>
<keyword evidence="4" id="KW-0449">Lipoprotein</keyword>
<evidence type="ECO:0008006" key="10">
    <source>
        <dbReference type="Google" id="ProtNLM"/>
    </source>
</evidence>
<evidence type="ECO:0000256" key="5">
    <source>
        <dbReference type="SAM" id="SignalP"/>
    </source>
</evidence>
<protein>
    <recommendedName>
        <fullName evidence="10">Heat shock protein HslJ</fullName>
    </recommendedName>
</protein>
<evidence type="ECO:0000313" key="8">
    <source>
        <dbReference type="EMBL" id="PAU80015.1"/>
    </source>
</evidence>
<comment type="caution">
    <text evidence="8">The sequence shown here is derived from an EMBL/GenBank/DDBJ whole genome shotgun (WGS) entry which is preliminary data.</text>
</comment>
<dbReference type="AlphaFoldDB" id="A0A2A2F5Y7"/>
<dbReference type="Pfam" id="PF09864">
    <property type="entry name" value="MliC"/>
    <property type="match status" value="1"/>
</dbReference>
<evidence type="ECO:0000256" key="4">
    <source>
        <dbReference type="ARBA" id="ARBA00023288"/>
    </source>
</evidence>
<dbReference type="Proteomes" id="UP000218896">
    <property type="component" value="Unassembled WGS sequence"/>
</dbReference>
<dbReference type="PANTHER" id="PTHR35535:SF2">
    <property type="entry name" value="DUF306 DOMAIN-CONTAINING PROTEIN"/>
    <property type="match status" value="1"/>
</dbReference>
<dbReference type="InterPro" id="IPR036328">
    <property type="entry name" value="MliC_sf"/>
</dbReference>
<dbReference type="InterPro" id="IPR018660">
    <property type="entry name" value="MliC"/>
</dbReference>
<organism evidence="8 9">
    <name type="scientific">Halovibrio salipaludis</name>
    <dbReference type="NCBI Taxonomy" id="2032626"/>
    <lineage>
        <taxon>Bacteria</taxon>
        <taxon>Pseudomonadati</taxon>
        <taxon>Pseudomonadota</taxon>
        <taxon>Gammaproteobacteria</taxon>
        <taxon>Oceanospirillales</taxon>
        <taxon>Halomonadaceae</taxon>
        <taxon>Halovibrio</taxon>
    </lineage>
</organism>
<evidence type="ECO:0000259" key="6">
    <source>
        <dbReference type="Pfam" id="PF03724"/>
    </source>
</evidence>
<dbReference type="RefSeq" id="WP_095617635.1">
    <property type="nucleotide sequence ID" value="NZ_NSKD01000004.1"/>
</dbReference>
<reference evidence="8 9" key="1">
    <citation type="submission" date="2017-08" db="EMBL/GenBank/DDBJ databases">
        <title>Halovibrio sewagensis sp. nov., isolated from wastewater of high salinity.</title>
        <authorList>
            <person name="Dong X."/>
            <person name="Zhang G."/>
        </authorList>
    </citation>
    <scope>NUCLEOTIDE SEQUENCE [LARGE SCALE GENOMIC DNA]</scope>
    <source>
        <strain evidence="8 9">YL5-2</strain>
    </source>
</reference>
<dbReference type="SUPFAM" id="SSF141488">
    <property type="entry name" value="YdhA-like"/>
    <property type="match status" value="1"/>
</dbReference>